<name>A0ABV5P0W6_9ACTN</name>
<keyword evidence="2" id="KW-1185">Reference proteome</keyword>
<proteinExistence type="predicted"/>
<gene>
    <name evidence="1" type="ORF">ACFFR3_42500</name>
</gene>
<evidence type="ECO:0000313" key="1">
    <source>
        <dbReference type="EMBL" id="MFB9476208.1"/>
    </source>
</evidence>
<protein>
    <submittedName>
        <fullName evidence="1">Uncharacterized protein</fullName>
    </submittedName>
</protein>
<dbReference type="Proteomes" id="UP001589568">
    <property type="component" value="Unassembled WGS sequence"/>
</dbReference>
<dbReference type="EMBL" id="JBHMCF010000046">
    <property type="protein sequence ID" value="MFB9476208.1"/>
    <property type="molecule type" value="Genomic_DNA"/>
</dbReference>
<evidence type="ECO:0000313" key="2">
    <source>
        <dbReference type="Proteomes" id="UP001589568"/>
    </source>
</evidence>
<reference evidence="1 2" key="1">
    <citation type="submission" date="2024-09" db="EMBL/GenBank/DDBJ databases">
        <authorList>
            <person name="Sun Q."/>
            <person name="Mori K."/>
        </authorList>
    </citation>
    <scope>NUCLEOTIDE SEQUENCE [LARGE SCALE GENOMIC DNA]</scope>
    <source>
        <strain evidence="1 2">JCM 3324</strain>
    </source>
</reference>
<accession>A0ABV5P0W6</accession>
<comment type="caution">
    <text evidence="1">The sequence shown here is derived from an EMBL/GenBank/DDBJ whole genome shotgun (WGS) entry which is preliminary data.</text>
</comment>
<dbReference type="RefSeq" id="WP_345404974.1">
    <property type="nucleotide sequence ID" value="NZ_BAAAXS010000001.1"/>
</dbReference>
<sequence>MASGAGPVVAVERHHWRMRVTFTGTAPQTASIIGPDLEESRPVNLRLINTLLRASPAEIAEHAAEAIIGGRQDGDRART</sequence>
<organism evidence="1 2">
    <name type="scientific">Nonomuraea salmonea</name>
    <dbReference type="NCBI Taxonomy" id="46181"/>
    <lineage>
        <taxon>Bacteria</taxon>
        <taxon>Bacillati</taxon>
        <taxon>Actinomycetota</taxon>
        <taxon>Actinomycetes</taxon>
        <taxon>Streptosporangiales</taxon>
        <taxon>Streptosporangiaceae</taxon>
        <taxon>Nonomuraea</taxon>
    </lineage>
</organism>